<accession>A0A0M3IHD6</accession>
<keyword evidence="2" id="KW-1185">Reference proteome</keyword>
<dbReference type="Proteomes" id="UP000036681">
    <property type="component" value="Unplaced"/>
</dbReference>
<evidence type="ECO:0000313" key="3">
    <source>
        <dbReference type="WBParaSite" id="ALUE_0001781201-mRNA-1"/>
    </source>
</evidence>
<reference evidence="3" key="1">
    <citation type="submission" date="2017-02" db="UniProtKB">
        <authorList>
            <consortium name="WormBaseParasite"/>
        </authorList>
    </citation>
    <scope>IDENTIFICATION</scope>
</reference>
<organism evidence="2 3">
    <name type="scientific">Ascaris lumbricoides</name>
    <name type="common">Giant roundworm</name>
    <dbReference type="NCBI Taxonomy" id="6252"/>
    <lineage>
        <taxon>Eukaryota</taxon>
        <taxon>Metazoa</taxon>
        <taxon>Ecdysozoa</taxon>
        <taxon>Nematoda</taxon>
        <taxon>Chromadorea</taxon>
        <taxon>Rhabditida</taxon>
        <taxon>Spirurina</taxon>
        <taxon>Ascaridomorpha</taxon>
        <taxon>Ascaridoidea</taxon>
        <taxon>Ascarididae</taxon>
        <taxon>Ascaris</taxon>
    </lineage>
</organism>
<keyword evidence="1" id="KW-0732">Signal</keyword>
<dbReference type="WBParaSite" id="ALUE_0001781201-mRNA-1">
    <property type="protein sequence ID" value="ALUE_0001781201-mRNA-1"/>
    <property type="gene ID" value="ALUE_0001781201"/>
</dbReference>
<sequence length="169" mass="19779">MTIYQPENGVFCILLSLLLEKCRGCLLLVEMTRSRRKVQTKQKRRRKMSNEEIEVARDLSVMDATVDRIQVCVEHSDYVQLIEENAETNAVNAHRKEDKVLPPTLTGEELWFLDGYTGPGDPLSLLEHVCVDKTIQSWDQFLSRLLVDYAYSFQDAFRVKYYKERKNEK</sequence>
<dbReference type="AlphaFoldDB" id="A0A0M3IHD6"/>
<feature type="chain" id="PRO_5005656956" evidence="1">
    <location>
        <begin position="25"/>
        <end position="169"/>
    </location>
</feature>
<name>A0A0M3IHD6_ASCLU</name>
<evidence type="ECO:0000256" key="1">
    <source>
        <dbReference type="SAM" id="SignalP"/>
    </source>
</evidence>
<protein>
    <submittedName>
        <fullName evidence="3">Enhancer of polycomb-like protein</fullName>
    </submittedName>
</protein>
<feature type="signal peptide" evidence="1">
    <location>
        <begin position="1"/>
        <end position="24"/>
    </location>
</feature>
<evidence type="ECO:0000313" key="2">
    <source>
        <dbReference type="Proteomes" id="UP000036681"/>
    </source>
</evidence>
<proteinExistence type="predicted"/>